<evidence type="ECO:0000313" key="1">
    <source>
        <dbReference type="EMBL" id="CDZ88286.1"/>
    </source>
</evidence>
<accession>A0A098BKP0</accession>
<gene>
    <name evidence="1" type="ORF">RHRU231_40036</name>
</gene>
<dbReference type="Proteomes" id="UP000042997">
    <property type="component" value="Unassembled WGS sequence"/>
</dbReference>
<reference evidence="1 2" key="1">
    <citation type="journal article" date="2014" name="Genome Announc.">
        <title>Draft Genome Sequence of Propane- and Butane-Oxidizing Actinobacterium Rhodococcus ruber IEGM 231.</title>
        <authorList>
            <person name="Ivshina I.B."/>
            <person name="Kuyukina M.S."/>
            <person name="Krivoruchko A.V."/>
            <person name="Barbe V."/>
            <person name="Fischer C."/>
        </authorList>
    </citation>
    <scope>NUCLEOTIDE SEQUENCE [LARGE SCALE GENOMIC DNA]</scope>
</reference>
<sequence>MNVEEMARTLLTLDDEAALRSAAAIEDATFAAYASDYVEAMTRPGCKGCHGG</sequence>
<dbReference type="RefSeq" id="WP_003939424.1">
    <property type="nucleotide sequence ID" value="NZ_CP024890.1"/>
</dbReference>
<dbReference type="EMBL" id="CCSD01000050">
    <property type="protein sequence ID" value="CDZ88286.1"/>
    <property type="molecule type" value="Genomic_DNA"/>
</dbReference>
<dbReference type="AlphaFoldDB" id="A0A098BKP0"/>
<protein>
    <submittedName>
        <fullName evidence="1">Uncharacterized protein</fullName>
    </submittedName>
</protein>
<name>A0A098BKP0_9NOCA</name>
<proteinExistence type="predicted"/>
<organism evidence="1 2">
    <name type="scientific">Rhodococcus ruber</name>
    <dbReference type="NCBI Taxonomy" id="1830"/>
    <lineage>
        <taxon>Bacteria</taxon>
        <taxon>Bacillati</taxon>
        <taxon>Actinomycetota</taxon>
        <taxon>Actinomycetes</taxon>
        <taxon>Mycobacteriales</taxon>
        <taxon>Nocardiaceae</taxon>
        <taxon>Rhodococcus</taxon>
    </lineage>
</organism>
<evidence type="ECO:0000313" key="2">
    <source>
        <dbReference type="Proteomes" id="UP000042997"/>
    </source>
</evidence>
<dbReference type="eggNOG" id="ENOG5031G7V">
    <property type="taxonomic scope" value="Bacteria"/>
</dbReference>